<dbReference type="RefSeq" id="XP_069305041.1">
    <property type="nucleotide sequence ID" value="XM_069454072.1"/>
</dbReference>
<evidence type="ECO:0000256" key="1">
    <source>
        <dbReference type="SAM" id="MobiDB-lite"/>
    </source>
</evidence>
<gene>
    <name evidence="2" type="ORF">ACET3X_007878</name>
</gene>
<evidence type="ECO:0000313" key="3">
    <source>
        <dbReference type="Proteomes" id="UP001578633"/>
    </source>
</evidence>
<evidence type="ECO:0000313" key="2">
    <source>
        <dbReference type="EMBL" id="KAL1794457.1"/>
    </source>
</evidence>
<keyword evidence="3" id="KW-1185">Reference proteome</keyword>
<proteinExistence type="predicted"/>
<feature type="region of interest" description="Disordered" evidence="1">
    <location>
        <begin position="146"/>
        <end position="195"/>
    </location>
</feature>
<feature type="compositionally biased region" description="Acidic residues" evidence="1">
    <location>
        <begin position="240"/>
        <end position="253"/>
    </location>
</feature>
<dbReference type="EMBL" id="JBHGVX010000007">
    <property type="protein sequence ID" value="KAL1794457.1"/>
    <property type="molecule type" value="Genomic_DNA"/>
</dbReference>
<name>A0ABR3UE48_9PLEO</name>
<organism evidence="2 3">
    <name type="scientific">Alternaria dauci</name>
    <dbReference type="NCBI Taxonomy" id="48095"/>
    <lineage>
        <taxon>Eukaryota</taxon>
        <taxon>Fungi</taxon>
        <taxon>Dikarya</taxon>
        <taxon>Ascomycota</taxon>
        <taxon>Pezizomycotina</taxon>
        <taxon>Dothideomycetes</taxon>
        <taxon>Pleosporomycetidae</taxon>
        <taxon>Pleosporales</taxon>
        <taxon>Pleosporineae</taxon>
        <taxon>Pleosporaceae</taxon>
        <taxon>Alternaria</taxon>
        <taxon>Alternaria sect. Porri</taxon>
    </lineage>
</organism>
<feature type="compositionally biased region" description="Basic and acidic residues" evidence="1">
    <location>
        <begin position="227"/>
        <end position="239"/>
    </location>
</feature>
<accession>A0ABR3UE48</accession>
<feature type="region of interest" description="Disordered" evidence="1">
    <location>
        <begin position="224"/>
        <end position="291"/>
    </location>
</feature>
<sequence>MEEITAIPVGFPESDARAVPLERRSQRKCLLNLNRRRAFWTHSLNECWIPYSERPKRPKDPIEWPIEEIDPPKCEDEDESNGYVPTIGIPVYRARLYDHYGLMYPNTSPSEDWKRQQWPRIGIRVPYEPMTIEDLRVRGADDDAMAIDPTTRPAREVEHGGGARDNDMGTEGYNELSDTPDPTDSAGNKRRKLGTILAPDADKRALYEVRSMAVPVIATPQRPWAPLKDDRADEYHGDGYDSDDNGSETDNDGDLFFKSYETGCFPNGRPAPIVPPVTSAEDHEPGTAPEDVQLASAASEVVMTEAGDDADL</sequence>
<feature type="compositionally biased region" description="Basic and acidic residues" evidence="1">
    <location>
        <begin position="153"/>
        <end position="167"/>
    </location>
</feature>
<comment type="caution">
    <text evidence="2">The sequence shown here is derived from an EMBL/GenBank/DDBJ whole genome shotgun (WGS) entry which is preliminary data.</text>
</comment>
<reference evidence="2 3" key="1">
    <citation type="submission" date="2024-09" db="EMBL/GenBank/DDBJ databases">
        <title>T2T genomes of carrot and Alternaria dauci and their utility for understanding host-pathogen interaction during carrot leaf blight disease.</title>
        <authorList>
            <person name="Liu W."/>
            <person name="Xu S."/>
            <person name="Ou C."/>
            <person name="Liu X."/>
            <person name="Zhuang F."/>
            <person name="Deng X.W."/>
        </authorList>
    </citation>
    <scope>NUCLEOTIDE SEQUENCE [LARGE SCALE GENOMIC DNA]</scope>
    <source>
        <strain evidence="2 3">A2016</strain>
    </source>
</reference>
<dbReference type="GeneID" id="96088200"/>
<dbReference type="Proteomes" id="UP001578633">
    <property type="component" value="Chromosome 7"/>
</dbReference>
<feature type="compositionally biased region" description="Polar residues" evidence="1">
    <location>
        <begin position="176"/>
        <end position="186"/>
    </location>
</feature>
<protein>
    <submittedName>
        <fullName evidence="2">Uncharacterized protein</fullName>
    </submittedName>
</protein>